<feature type="region of interest" description="Disordered" evidence="4">
    <location>
        <begin position="107"/>
        <end position="131"/>
    </location>
</feature>
<dbReference type="InterPro" id="IPR027038">
    <property type="entry name" value="RanGap"/>
</dbReference>
<reference evidence="5" key="1">
    <citation type="submission" date="2014-11" db="EMBL/GenBank/DDBJ databases">
        <authorList>
            <person name="Otto D Thomas"/>
            <person name="Naeem Raeece"/>
        </authorList>
    </citation>
    <scope>NUCLEOTIDE SEQUENCE</scope>
</reference>
<dbReference type="GO" id="GO:0005634">
    <property type="term" value="C:nucleus"/>
    <property type="evidence" value="ECO:0007669"/>
    <property type="project" value="TreeGrafter"/>
</dbReference>
<protein>
    <submittedName>
        <fullName evidence="5">Uncharacterized protein</fullName>
    </submittedName>
</protein>
<dbReference type="PANTHER" id="PTHR24113">
    <property type="entry name" value="RAN GTPASE-ACTIVATING PROTEIN 1"/>
    <property type="match status" value="1"/>
</dbReference>
<dbReference type="PhylomeDB" id="A0A0G4I7Y8"/>
<dbReference type="PANTHER" id="PTHR24113:SF12">
    <property type="entry name" value="RAN GTPASE-ACTIVATING PROTEIN 1"/>
    <property type="match status" value="1"/>
</dbReference>
<dbReference type="GO" id="GO:0006913">
    <property type="term" value="P:nucleocytoplasmic transport"/>
    <property type="evidence" value="ECO:0007669"/>
    <property type="project" value="TreeGrafter"/>
</dbReference>
<keyword evidence="3" id="KW-0677">Repeat</keyword>
<dbReference type="Gene3D" id="3.80.10.10">
    <property type="entry name" value="Ribonuclease Inhibitor"/>
    <property type="match status" value="3"/>
</dbReference>
<dbReference type="SMART" id="SM00368">
    <property type="entry name" value="LRR_RI"/>
    <property type="match status" value="5"/>
</dbReference>
<keyword evidence="2" id="KW-0433">Leucine-rich repeat</keyword>
<name>A0A0G4I7Y8_9ALVE</name>
<dbReference type="EMBL" id="CDMZ01005565">
    <property type="protein sequence ID" value="CEM53228.1"/>
    <property type="molecule type" value="Genomic_DNA"/>
</dbReference>
<feature type="region of interest" description="Disordered" evidence="4">
    <location>
        <begin position="1"/>
        <end position="38"/>
    </location>
</feature>
<keyword evidence="1" id="KW-0343">GTPase activation</keyword>
<sequence length="913" mass="97963">MIEEARSSSLPGGSDGVNPKSGGNSETGREETASGDSRDESLNFFMHRMKLNSQSLSVLSTQQESFGLAWLCAFLKTRETAATLEGKKMDTTKKKLIPFEFPRKVDLSDSVSPPPGWGETDGRGNGRKAAGVHSVSPEKIYALLKVLPSTVEEIKLDSRAVRGRALPLLLKFLEERLQAVREGRNESLPRLKSFTFAENAMEAEEASQVLPLLLPYLEHFCLKGNVLGVKGFSVLAECIREGKADSLRSLDLSDTRLNMDGMENLCSAIKERGGMRVETLDFSENQLAGEKTKKLCSVLDAGSLKSLRMLLLKGSLASQYAVRPIADSMRKGSLPNLEVLDLTRSPWSGGWRGDVLQLFEGALHVGLVPRLRELNLGVLGKGGDREVVRGFLSSLNATECPPSLQVSMEVGPCSMDAPELCELGAGKKVEWINEVLELFAQALRKGHFSSVEEVWLESGNTSWEELQSENPDGGVLSGGVSAFFRAVSDVKLGSLAYLSSHVPLTNDHVVMLAEGVRKGNLCALASLDMSGCRGMGKEGTEALMGAVTDSESGDGMPPLEVLYLPETNAGEGGLAIGTALLSEKLRRLRCLDLRDSGLTDEGLRGLADAVRGGAMEMVRHIDLSENAEVEKEVWGDFMKAIIESEKGLPHLQSLKIIETAAKSAGGPVVSVLGSGKLPSLERLFPGRRSTSTAFSLNREGVAALADTVRVGGFPPSLQPIAFCLSENPPRIDVDPVFFAIAESEKGLPSCIERLDFKGGRLGEGAVAFLAARGGGTSGGRLVGLEQLNLAQCEIDDNTVRRLGELFRAHECGTMKEDLYLHSNCISVEGVSAFFDALSDQSLPNLQKLSVGGQRGIEGGENEKDFSVSVMALGHGRIQGSDRGGGKLPRCLVDFVLREVEKEEGGGTADDGDV</sequence>
<dbReference type="InterPro" id="IPR032675">
    <property type="entry name" value="LRR_dom_sf"/>
</dbReference>
<evidence type="ECO:0000256" key="2">
    <source>
        <dbReference type="ARBA" id="ARBA00022614"/>
    </source>
</evidence>
<dbReference type="VEuPathDB" id="CryptoDB:Cvel_11806"/>
<organism evidence="5">
    <name type="scientific">Chromera velia CCMP2878</name>
    <dbReference type="NCBI Taxonomy" id="1169474"/>
    <lineage>
        <taxon>Eukaryota</taxon>
        <taxon>Sar</taxon>
        <taxon>Alveolata</taxon>
        <taxon>Colpodellida</taxon>
        <taxon>Chromeraceae</taxon>
        <taxon>Chromera</taxon>
    </lineage>
</organism>
<evidence type="ECO:0000256" key="4">
    <source>
        <dbReference type="SAM" id="MobiDB-lite"/>
    </source>
</evidence>
<dbReference type="GO" id="GO:0005096">
    <property type="term" value="F:GTPase activator activity"/>
    <property type="evidence" value="ECO:0007669"/>
    <property type="project" value="UniProtKB-KW"/>
</dbReference>
<evidence type="ECO:0000256" key="1">
    <source>
        <dbReference type="ARBA" id="ARBA00022468"/>
    </source>
</evidence>
<accession>A0A0G4I7Y8</accession>
<evidence type="ECO:0000256" key="3">
    <source>
        <dbReference type="ARBA" id="ARBA00022737"/>
    </source>
</evidence>
<dbReference type="Pfam" id="PF13516">
    <property type="entry name" value="LRR_6"/>
    <property type="match status" value="1"/>
</dbReference>
<feature type="compositionally biased region" description="Basic and acidic residues" evidence="4">
    <location>
        <begin position="27"/>
        <end position="38"/>
    </location>
</feature>
<dbReference type="InterPro" id="IPR001611">
    <property type="entry name" value="Leu-rich_rpt"/>
</dbReference>
<proteinExistence type="predicted"/>
<dbReference type="GO" id="GO:0048471">
    <property type="term" value="C:perinuclear region of cytoplasm"/>
    <property type="evidence" value="ECO:0007669"/>
    <property type="project" value="TreeGrafter"/>
</dbReference>
<dbReference type="AlphaFoldDB" id="A0A0G4I7Y8"/>
<dbReference type="GO" id="GO:0031267">
    <property type="term" value="F:small GTPase binding"/>
    <property type="evidence" value="ECO:0007669"/>
    <property type="project" value="TreeGrafter"/>
</dbReference>
<evidence type="ECO:0000313" key="5">
    <source>
        <dbReference type="EMBL" id="CEM53228.1"/>
    </source>
</evidence>
<dbReference type="GO" id="GO:0005829">
    <property type="term" value="C:cytosol"/>
    <property type="evidence" value="ECO:0007669"/>
    <property type="project" value="TreeGrafter"/>
</dbReference>
<dbReference type="SUPFAM" id="SSF52047">
    <property type="entry name" value="RNI-like"/>
    <property type="match status" value="2"/>
</dbReference>
<gene>
    <name evidence="5" type="ORF">Cvel_11806</name>
</gene>